<dbReference type="SMART" id="SM00497">
    <property type="entry name" value="IENR1"/>
    <property type="match status" value="1"/>
</dbReference>
<organism evidence="3">
    <name type="scientific">Edafosvirus sp</name>
    <dbReference type="NCBI Taxonomy" id="2487765"/>
    <lineage>
        <taxon>Viruses</taxon>
        <taxon>Varidnaviria</taxon>
        <taxon>Bamfordvirae</taxon>
        <taxon>Nucleocytoviricota</taxon>
        <taxon>Megaviricetes</taxon>
        <taxon>Imitervirales</taxon>
        <taxon>Mimiviridae</taxon>
        <taxon>Klosneuvirinae</taxon>
    </lineage>
</organism>
<dbReference type="InterPro" id="IPR036388">
    <property type="entry name" value="WH-like_DNA-bd_sf"/>
</dbReference>
<keyword evidence="3" id="KW-0255">Endonuclease</keyword>
<sequence>MKKEVKEIWKKIDGYSDFEISNLSNIFNVITGNPRQKQIKNGYEYIRLIGNNKKEKSLRVHRLVAKAFIDNDDPVNKKQVNHKDGNKLNNIVDNLEWITSPDNKKHAVETGLLETQARIVLQCDEDGKTIKEFPSIIEASKETGIDDGSICKVCKENGVNQTAGGFIWKYKDPTILAKEDKPAGMKEIKSHPKFSISRTGKVYNNKKERFMKQSDIDGYARVHLTHKKKRSGLLVHRLVAETFIKNPENKPLVIHKNKNKNDNRVENLRWATEKEKY</sequence>
<dbReference type="GO" id="GO:0016788">
    <property type="term" value="F:hydrolase activity, acting on ester bonds"/>
    <property type="evidence" value="ECO:0007669"/>
    <property type="project" value="InterPro"/>
</dbReference>
<gene>
    <name evidence="3" type="ORF">Edafosvirus26_3</name>
</gene>
<dbReference type="Gene3D" id="1.10.10.10">
    <property type="entry name" value="Winged helix-like DNA-binding domain superfamily/Winged helix DNA-binding domain"/>
    <property type="match status" value="1"/>
</dbReference>
<dbReference type="EMBL" id="MK072091">
    <property type="protein sequence ID" value="AYV78701.1"/>
    <property type="molecule type" value="Genomic_DNA"/>
</dbReference>
<evidence type="ECO:0000313" key="3">
    <source>
        <dbReference type="EMBL" id="AYV78701.1"/>
    </source>
</evidence>
<evidence type="ECO:0000259" key="2">
    <source>
        <dbReference type="Pfam" id="PF13392"/>
    </source>
</evidence>
<name>A0A3G4ZXH2_9VIRU</name>
<feature type="domain" description="NUMOD4" evidence="1">
    <location>
        <begin position="7"/>
        <end position="48"/>
    </location>
</feature>
<dbReference type="InterPro" id="IPR003615">
    <property type="entry name" value="HNH_nuc"/>
</dbReference>
<evidence type="ECO:0000259" key="1">
    <source>
        <dbReference type="Pfam" id="PF07463"/>
    </source>
</evidence>
<dbReference type="InterPro" id="IPR003647">
    <property type="entry name" value="Intron_nuc_1_rpt"/>
</dbReference>
<dbReference type="InterPro" id="IPR044925">
    <property type="entry name" value="His-Me_finger_sf"/>
</dbReference>
<feature type="domain" description="HNH nuclease" evidence="2">
    <location>
        <begin position="60"/>
        <end position="103"/>
    </location>
</feature>
<proteinExistence type="predicted"/>
<dbReference type="Gene3D" id="3.90.75.20">
    <property type="match status" value="2"/>
</dbReference>
<keyword evidence="3" id="KW-0378">Hydrolase</keyword>
<keyword evidence="3" id="KW-0540">Nuclease</keyword>
<dbReference type="SUPFAM" id="SSF54060">
    <property type="entry name" value="His-Me finger endonucleases"/>
    <property type="match status" value="2"/>
</dbReference>
<dbReference type="InterPro" id="IPR010902">
    <property type="entry name" value="NUMOD4"/>
</dbReference>
<feature type="domain" description="HNH nuclease" evidence="2">
    <location>
        <begin position="234"/>
        <end position="275"/>
    </location>
</feature>
<dbReference type="GO" id="GO:0004519">
    <property type="term" value="F:endonuclease activity"/>
    <property type="evidence" value="ECO:0007669"/>
    <property type="project" value="UniProtKB-KW"/>
</dbReference>
<reference evidence="3" key="1">
    <citation type="submission" date="2018-10" db="EMBL/GenBank/DDBJ databases">
        <title>Hidden diversity of soil giant viruses.</title>
        <authorList>
            <person name="Schulz F."/>
            <person name="Alteio L."/>
            <person name="Goudeau D."/>
            <person name="Ryan E.M."/>
            <person name="Malmstrom R.R."/>
            <person name="Blanchard J."/>
            <person name="Woyke T."/>
        </authorList>
    </citation>
    <scope>NUCLEOTIDE SEQUENCE</scope>
    <source>
        <strain evidence="3">EDV1</strain>
    </source>
</reference>
<dbReference type="Pfam" id="PF13392">
    <property type="entry name" value="HNH_3"/>
    <property type="match status" value="2"/>
</dbReference>
<dbReference type="SUPFAM" id="SSF64496">
    <property type="entry name" value="DNA-binding domain of intron-encoded endonucleases"/>
    <property type="match status" value="1"/>
</dbReference>
<accession>A0A3G4ZXH2</accession>
<protein>
    <submittedName>
        <fullName evidence="3">HNH endonuclease</fullName>
    </submittedName>
</protein>
<dbReference type="Pfam" id="PF07463">
    <property type="entry name" value="NUMOD4"/>
    <property type="match status" value="1"/>
</dbReference>